<dbReference type="Proteomes" id="UP000504618">
    <property type="component" value="Unplaced"/>
</dbReference>
<dbReference type="InterPro" id="IPR041515">
    <property type="entry name" value="PPAF-2-like_Clip"/>
</dbReference>
<dbReference type="SMART" id="SM00020">
    <property type="entry name" value="Tryp_SPc"/>
    <property type="match status" value="1"/>
</dbReference>
<dbReference type="Pfam" id="PF00089">
    <property type="entry name" value="Trypsin"/>
    <property type="match status" value="1"/>
</dbReference>
<evidence type="ECO:0000256" key="3">
    <source>
        <dbReference type="ARBA" id="ARBA00023157"/>
    </source>
</evidence>
<dbReference type="Pfam" id="PF18322">
    <property type="entry name" value="CLIP_1"/>
    <property type="match status" value="1"/>
</dbReference>
<organism evidence="7 8">
    <name type="scientific">Temnothorax curvispinosus</name>
    <dbReference type="NCBI Taxonomy" id="300111"/>
    <lineage>
        <taxon>Eukaryota</taxon>
        <taxon>Metazoa</taxon>
        <taxon>Ecdysozoa</taxon>
        <taxon>Arthropoda</taxon>
        <taxon>Hexapoda</taxon>
        <taxon>Insecta</taxon>
        <taxon>Pterygota</taxon>
        <taxon>Neoptera</taxon>
        <taxon>Endopterygota</taxon>
        <taxon>Hymenoptera</taxon>
        <taxon>Apocrita</taxon>
        <taxon>Aculeata</taxon>
        <taxon>Formicoidea</taxon>
        <taxon>Formicidae</taxon>
        <taxon>Myrmicinae</taxon>
        <taxon>Temnothorax</taxon>
    </lineage>
</organism>
<evidence type="ECO:0000259" key="6">
    <source>
        <dbReference type="PROSITE" id="PS50240"/>
    </source>
</evidence>
<dbReference type="InterPro" id="IPR043504">
    <property type="entry name" value="Peptidase_S1_PA_chymotrypsin"/>
</dbReference>
<dbReference type="PANTHER" id="PTHR24258">
    <property type="entry name" value="SERINE PROTEASE-RELATED"/>
    <property type="match status" value="1"/>
</dbReference>
<dbReference type="PRINTS" id="PR00722">
    <property type="entry name" value="CHYMOTRYPSIN"/>
</dbReference>
<dbReference type="InterPro" id="IPR018114">
    <property type="entry name" value="TRYPSIN_HIS"/>
</dbReference>
<reference evidence="8" key="1">
    <citation type="submission" date="2025-08" db="UniProtKB">
        <authorList>
            <consortium name="RefSeq"/>
        </authorList>
    </citation>
    <scope>IDENTIFICATION</scope>
    <source>
        <tissue evidence="8">Whole body</tissue>
    </source>
</reference>
<dbReference type="PANTHER" id="PTHR24258:SF129">
    <property type="entry name" value="LP15124P-RELATED"/>
    <property type="match status" value="1"/>
</dbReference>
<keyword evidence="2" id="KW-0964">Secreted</keyword>
<dbReference type="InterPro" id="IPR001254">
    <property type="entry name" value="Trypsin_dom"/>
</dbReference>
<feature type="domain" description="Peptidase S1" evidence="6">
    <location>
        <begin position="214"/>
        <end position="468"/>
    </location>
</feature>
<protein>
    <recommendedName>
        <fullName evidence="4">Phenoloxidase-activating factor 2</fullName>
    </recommendedName>
    <alternativeName>
        <fullName evidence="5">Prophenoloxidase-activating factor II</fullName>
    </alternativeName>
</protein>
<dbReference type="OrthoDB" id="6261922at2759"/>
<evidence type="ECO:0000256" key="2">
    <source>
        <dbReference type="ARBA" id="ARBA00022525"/>
    </source>
</evidence>
<evidence type="ECO:0000313" key="7">
    <source>
        <dbReference type="Proteomes" id="UP000504618"/>
    </source>
</evidence>
<dbReference type="GO" id="GO:0005576">
    <property type="term" value="C:extracellular region"/>
    <property type="evidence" value="ECO:0007669"/>
    <property type="project" value="UniProtKB-SubCell"/>
</dbReference>
<dbReference type="PROSITE" id="PS00134">
    <property type="entry name" value="TRYPSIN_HIS"/>
    <property type="match status" value="1"/>
</dbReference>
<dbReference type="GeneID" id="112467240"/>
<name>A0A6J1R940_9HYME</name>
<dbReference type="AlphaFoldDB" id="A0A6J1R940"/>
<gene>
    <name evidence="8" type="primary">LOC112467240</name>
</gene>
<evidence type="ECO:0000313" key="8">
    <source>
        <dbReference type="RefSeq" id="XP_024891539.1"/>
    </source>
</evidence>
<dbReference type="GO" id="GO:0004252">
    <property type="term" value="F:serine-type endopeptidase activity"/>
    <property type="evidence" value="ECO:0007669"/>
    <property type="project" value="InterPro"/>
</dbReference>
<comment type="subcellular location">
    <subcellularLocation>
        <location evidence="1">Secreted</location>
    </subcellularLocation>
</comment>
<dbReference type="GO" id="GO:0006508">
    <property type="term" value="P:proteolysis"/>
    <property type="evidence" value="ECO:0007669"/>
    <property type="project" value="InterPro"/>
</dbReference>
<dbReference type="CDD" id="cd00190">
    <property type="entry name" value="Tryp_SPc"/>
    <property type="match status" value="1"/>
</dbReference>
<keyword evidence="7" id="KW-1185">Reference proteome</keyword>
<sequence>MCMYRGHHDSTLGHRSFECKVSFAVRRVSVFPSGRPDLTQTMWQLVSALTLVGVTLVTALPAAQQNDGNLDDLIAQAFPNAKTTPPPPSVPQIGGDLDSLIQDVFKTGNVSTTTPRNVILGIENKTPSKPDDCECVPYYQCKEGKIVENGVGIIDIRSDFGDKDEKRPGGLGPCDNYLDVCCKAPDLLPPVTPPPTSSRTGCGQRHPEGVGFRITGQTDNEAQFGEFPWMVAILKEEAIGANGQKLNVYQCGGALIHRQAVLTAAHCVNGKQPQELKVRAGEWDTQTKNEIYPHQDRDVERVVAHEGFHSGALYNDYAILILKTPIEYAENVDIVCLPEINANFDGSRCFASGWGKDVFGKEGRYQVILKRVELPIVHRDRCQDIMRTTRLGKYFVLDRSFICAGGELGKDTCKGDGGSPLVCPLQNDPTRYVQAGIVAWGLGCGENGTPGVYANIAHARQWIDEQMAFYNLDNTVYQYPN</sequence>
<evidence type="ECO:0000256" key="4">
    <source>
        <dbReference type="ARBA" id="ARBA00068096"/>
    </source>
</evidence>
<accession>A0A6J1R940</accession>
<proteinExistence type="predicted"/>
<dbReference type="InterPro" id="IPR001314">
    <property type="entry name" value="Peptidase_S1A"/>
</dbReference>
<dbReference type="FunFam" id="2.40.10.10:FF:000038">
    <property type="entry name" value="Serine protease"/>
    <property type="match status" value="1"/>
</dbReference>
<evidence type="ECO:0000256" key="5">
    <source>
        <dbReference type="ARBA" id="ARBA00076468"/>
    </source>
</evidence>
<keyword evidence="3" id="KW-1015">Disulfide bond</keyword>
<dbReference type="Gene3D" id="2.40.10.10">
    <property type="entry name" value="Trypsin-like serine proteases"/>
    <property type="match status" value="2"/>
</dbReference>
<evidence type="ECO:0000256" key="1">
    <source>
        <dbReference type="ARBA" id="ARBA00004613"/>
    </source>
</evidence>
<dbReference type="SUPFAM" id="SSF50494">
    <property type="entry name" value="Trypsin-like serine proteases"/>
    <property type="match status" value="1"/>
</dbReference>
<dbReference type="InterPro" id="IPR009003">
    <property type="entry name" value="Peptidase_S1_PA"/>
</dbReference>
<dbReference type="RefSeq" id="XP_024891539.1">
    <property type="nucleotide sequence ID" value="XM_025035771.1"/>
</dbReference>
<dbReference type="PROSITE" id="PS50240">
    <property type="entry name" value="TRYPSIN_DOM"/>
    <property type="match status" value="1"/>
</dbReference>